<feature type="transmembrane region" description="Helical" evidence="7">
    <location>
        <begin position="104"/>
        <end position="126"/>
    </location>
</feature>
<evidence type="ECO:0000256" key="4">
    <source>
        <dbReference type="ARBA" id="ARBA00023136"/>
    </source>
</evidence>
<dbReference type="PANTHER" id="PTHR33048:SF167">
    <property type="entry name" value="INTEGRAL MEMBRANE PROTEIN"/>
    <property type="match status" value="1"/>
</dbReference>
<feature type="region of interest" description="Disordered" evidence="6">
    <location>
        <begin position="297"/>
        <end position="410"/>
    </location>
</feature>
<dbReference type="Proteomes" id="UP000660729">
    <property type="component" value="Unassembled WGS sequence"/>
</dbReference>
<evidence type="ECO:0000313" key="10">
    <source>
        <dbReference type="Proteomes" id="UP000660729"/>
    </source>
</evidence>
<keyword evidence="3 7" id="KW-1133">Transmembrane helix</keyword>
<dbReference type="GO" id="GO:0016020">
    <property type="term" value="C:membrane"/>
    <property type="evidence" value="ECO:0007669"/>
    <property type="project" value="UniProtKB-SubCell"/>
</dbReference>
<evidence type="ECO:0000256" key="5">
    <source>
        <dbReference type="ARBA" id="ARBA00038359"/>
    </source>
</evidence>
<evidence type="ECO:0000313" key="9">
    <source>
        <dbReference type="EMBL" id="KAF7197713.1"/>
    </source>
</evidence>
<accession>A0A8H6VMD9</accession>
<feature type="domain" description="Rhodopsin" evidence="8">
    <location>
        <begin position="43"/>
        <end position="284"/>
    </location>
</feature>
<dbReference type="AlphaFoldDB" id="A0A8H6VMD9"/>
<keyword evidence="10" id="KW-1185">Reference proteome</keyword>
<feature type="transmembrane region" description="Helical" evidence="7">
    <location>
        <begin position="59"/>
        <end position="79"/>
    </location>
</feature>
<gene>
    <name evidence="9" type="ORF">HII31_00802</name>
</gene>
<dbReference type="Pfam" id="PF20684">
    <property type="entry name" value="Fung_rhodopsin"/>
    <property type="match status" value="1"/>
</dbReference>
<evidence type="ECO:0000256" key="1">
    <source>
        <dbReference type="ARBA" id="ARBA00004141"/>
    </source>
</evidence>
<evidence type="ECO:0000256" key="3">
    <source>
        <dbReference type="ARBA" id="ARBA00022989"/>
    </source>
</evidence>
<organism evidence="9 10">
    <name type="scientific">Pseudocercospora fuligena</name>
    <dbReference type="NCBI Taxonomy" id="685502"/>
    <lineage>
        <taxon>Eukaryota</taxon>
        <taxon>Fungi</taxon>
        <taxon>Dikarya</taxon>
        <taxon>Ascomycota</taxon>
        <taxon>Pezizomycotina</taxon>
        <taxon>Dothideomycetes</taxon>
        <taxon>Dothideomycetidae</taxon>
        <taxon>Mycosphaerellales</taxon>
        <taxon>Mycosphaerellaceae</taxon>
        <taxon>Pseudocercospora</taxon>
    </lineage>
</organism>
<evidence type="ECO:0000256" key="6">
    <source>
        <dbReference type="SAM" id="MobiDB-lite"/>
    </source>
</evidence>
<dbReference type="PANTHER" id="PTHR33048">
    <property type="entry name" value="PTH11-LIKE INTEGRAL MEMBRANE PROTEIN (AFU_ORTHOLOGUE AFUA_5G11245)"/>
    <property type="match status" value="1"/>
</dbReference>
<comment type="subcellular location">
    <subcellularLocation>
        <location evidence="1">Membrane</location>
        <topology evidence="1">Multi-pass membrane protein</topology>
    </subcellularLocation>
</comment>
<feature type="compositionally biased region" description="Polar residues" evidence="6">
    <location>
        <begin position="333"/>
        <end position="355"/>
    </location>
</feature>
<feature type="compositionally biased region" description="Low complexity" evidence="6">
    <location>
        <begin position="368"/>
        <end position="377"/>
    </location>
</feature>
<feature type="transmembrane region" description="Helical" evidence="7">
    <location>
        <begin position="138"/>
        <end position="159"/>
    </location>
</feature>
<evidence type="ECO:0000256" key="2">
    <source>
        <dbReference type="ARBA" id="ARBA00022692"/>
    </source>
</evidence>
<evidence type="ECO:0000259" key="8">
    <source>
        <dbReference type="Pfam" id="PF20684"/>
    </source>
</evidence>
<feature type="transmembrane region" description="Helical" evidence="7">
    <location>
        <begin position="26"/>
        <end position="47"/>
    </location>
</feature>
<name>A0A8H6VMD9_9PEZI</name>
<feature type="transmembrane region" description="Helical" evidence="7">
    <location>
        <begin position="223"/>
        <end position="242"/>
    </location>
</feature>
<reference evidence="9" key="1">
    <citation type="submission" date="2020-04" db="EMBL/GenBank/DDBJ databases">
        <title>Draft genome resource of the tomato pathogen Pseudocercospora fuligena.</title>
        <authorList>
            <person name="Zaccaron A."/>
        </authorList>
    </citation>
    <scope>NUCLEOTIDE SEQUENCE</scope>
    <source>
        <strain evidence="9">PF001</strain>
    </source>
</reference>
<dbReference type="InterPro" id="IPR049326">
    <property type="entry name" value="Rhodopsin_dom_fungi"/>
</dbReference>
<keyword evidence="2 7" id="KW-0812">Transmembrane</keyword>
<keyword evidence="4 7" id="KW-0472">Membrane</keyword>
<dbReference type="InterPro" id="IPR052337">
    <property type="entry name" value="SAT4-like"/>
</dbReference>
<protein>
    <submittedName>
        <fullName evidence="9">Satratoxin biosynthesis SC1 cluster protein 4</fullName>
    </submittedName>
</protein>
<dbReference type="EMBL" id="JABCIY010000007">
    <property type="protein sequence ID" value="KAF7197713.1"/>
    <property type="molecule type" value="Genomic_DNA"/>
</dbReference>
<sequence>MSRFTRRQTGPPPDPAYCAESNAHEILGTTGAMMTLAVIIMGMRLAVRAVMLKSVGPDDYVMLAATLMAIATFVCFVGESNHGVGRHVQCISPGDYQEFAKWQWPHSLVVMWGVVLVKISIALFLMRLVPPGKKWKSFLWAVIVFLICFMLACSGTLIWQCVPIDAAWDFSKKATANCFSNNTFSAIGLTNSSINCATDFLLAALPIPIIIKLQVNRRTKVTLVLILSLGYFACAAGIVKAVKQARFFDEVDPLWHNSFNVWNQIELCVGIVAASLPSLKPLFAKILLSTKSMLSGYSGGSSGESKNKSQNGYQRHLDHDPKYAPDIPMSDIKNMSNLSGTTYANDHSRSMSTGKSALKAGSRDDPFFDSSNPSDRPYAVAITSGPDTDDAISWDGVENSRSLSEERLTQPTGIYKTTEIVKSSYDRIPPKR</sequence>
<comment type="similarity">
    <text evidence="5">Belongs to the SAT4 family.</text>
</comment>
<proteinExistence type="inferred from homology"/>
<comment type="caution">
    <text evidence="9">The sequence shown here is derived from an EMBL/GenBank/DDBJ whole genome shotgun (WGS) entry which is preliminary data.</text>
</comment>
<evidence type="ECO:0000256" key="7">
    <source>
        <dbReference type="SAM" id="Phobius"/>
    </source>
</evidence>
<dbReference type="OrthoDB" id="5022096at2759"/>